<evidence type="ECO:0000313" key="1">
    <source>
        <dbReference type="EMBL" id="WGI36276.1"/>
    </source>
</evidence>
<dbReference type="Proteomes" id="UP001179842">
    <property type="component" value="Chromosome"/>
</dbReference>
<dbReference type="EMBL" id="CP122979">
    <property type="protein sequence ID" value="WGI36276.1"/>
    <property type="molecule type" value="Genomic_DNA"/>
</dbReference>
<keyword evidence="2" id="KW-1185">Reference proteome</keyword>
<dbReference type="RefSeq" id="WP_280101577.1">
    <property type="nucleotide sequence ID" value="NZ_CP122979.1"/>
</dbReference>
<accession>A0ABY8LSN7</accession>
<proteinExistence type="predicted"/>
<sequence length="150" mass="18163">MKKTIIKNLIKIHLIKSRQWKAYKKIFKSKKMRFFILNLCSTFKLNLKILKLKEMEKSLIDKFNEFIFIDILNLVYKKVKSNQEQKEKIIKLTSHFLYLRVKIEVEENFAIKEKLEKESREIFNLIAIILMDISNDFNFYLQNILKVIGK</sequence>
<name>A0ABY8LSN7_9BACT</name>
<gene>
    <name evidence="1" type="ORF">QEG99_02235</name>
</gene>
<reference evidence="1" key="1">
    <citation type="submission" date="2023-04" db="EMBL/GenBank/DDBJ databases">
        <title>Completed genome of Mycoplasma lagogenitalium type strain 12MS.</title>
        <authorList>
            <person name="Spergser J."/>
        </authorList>
    </citation>
    <scope>NUCLEOTIDE SEQUENCE</scope>
    <source>
        <strain evidence="1">12MS</strain>
    </source>
</reference>
<organism evidence="1 2">
    <name type="scientific">Mesomycoplasma lagogenitalium</name>
    <dbReference type="NCBI Taxonomy" id="171286"/>
    <lineage>
        <taxon>Bacteria</taxon>
        <taxon>Bacillati</taxon>
        <taxon>Mycoplasmatota</taxon>
        <taxon>Mycoplasmoidales</taxon>
        <taxon>Metamycoplasmataceae</taxon>
        <taxon>Mesomycoplasma</taxon>
    </lineage>
</organism>
<evidence type="ECO:0000313" key="2">
    <source>
        <dbReference type="Proteomes" id="UP001179842"/>
    </source>
</evidence>
<protein>
    <submittedName>
        <fullName evidence="1">Uncharacterized protein</fullName>
    </submittedName>
</protein>